<evidence type="ECO:0000256" key="5">
    <source>
        <dbReference type="PIRSR" id="PIRSR604294-1"/>
    </source>
</evidence>
<keyword evidence="4 5" id="KW-0408">Iron</keyword>
<protein>
    <recommendedName>
        <fullName evidence="6">Dioxygenase</fullName>
        <ecNumber evidence="6">1.13.11.-</ecNumber>
    </recommendedName>
</protein>
<dbReference type="Proteomes" id="UP000595636">
    <property type="component" value="Chromosome"/>
</dbReference>
<comment type="cofactor">
    <cofactor evidence="5 6">
        <name>Fe(2+)</name>
        <dbReference type="ChEBI" id="CHEBI:29033"/>
    </cofactor>
    <text evidence="5 6">Binds 1 Fe(2+) ion per subunit.</text>
</comment>
<organism evidence="7 8">
    <name type="scientific">Streptomyces liliifuscus</name>
    <dbReference type="NCBI Taxonomy" id="2797636"/>
    <lineage>
        <taxon>Bacteria</taxon>
        <taxon>Bacillati</taxon>
        <taxon>Actinomycetota</taxon>
        <taxon>Actinomycetes</taxon>
        <taxon>Kitasatosporales</taxon>
        <taxon>Streptomycetaceae</taxon>
        <taxon>Streptomyces</taxon>
    </lineage>
</organism>
<dbReference type="EC" id="1.13.11.-" evidence="6"/>
<evidence type="ECO:0000256" key="6">
    <source>
        <dbReference type="RuleBase" id="RU364048"/>
    </source>
</evidence>
<feature type="binding site" evidence="5">
    <location>
        <position position="264"/>
    </location>
    <ligand>
        <name>Fe cation</name>
        <dbReference type="ChEBI" id="CHEBI:24875"/>
        <note>catalytic</note>
    </ligand>
</feature>
<dbReference type="EMBL" id="CP066831">
    <property type="protein sequence ID" value="QQM45415.1"/>
    <property type="molecule type" value="Genomic_DNA"/>
</dbReference>
<feature type="binding site" evidence="5">
    <location>
        <position position="200"/>
    </location>
    <ligand>
        <name>Fe cation</name>
        <dbReference type="ChEBI" id="CHEBI:24875"/>
        <note>catalytic</note>
    </ligand>
</feature>
<dbReference type="GO" id="GO:0016121">
    <property type="term" value="P:carotene catabolic process"/>
    <property type="evidence" value="ECO:0007669"/>
    <property type="project" value="TreeGrafter"/>
</dbReference>
<evidence type="ECO:0000256" key="2">
    <source>
        <dbReference type="ARBA" id="ARBA00022723"/>
    </source>
</evidence>
<reference evidence="7 8" key="1">
    <citation type="submission" date="2020-12" db="EMBL/GenBank/DDBJ databases">
        <title>A novel species.</title>
        <authorList>
            <person name="Li K."/>
        </authorList>
    </citation>
    <scope>NUCLEOTIDE SEQUENCE [LARGE SCALE GENOMIC DNA]</scope>
    <source>
        <strain evidence="7 8">ZYC-3</strain>
    </source>
</reference>
<keyword evidence="8" id="KW-1185">Reference proteome</keyword>
<dbReference type="RefSeq" id="WP_200400221.1">
    <property type="nucleotide sequence ID" value="NZ_CP066831.1"/>
</dbReference>
<dbReference type="PANTHER" id="PTHR10543">
    <property type="entry name" value="BETA-CAROTENE DIOXYGENASE"/>
    <property type="match status" value="1"/>
</dbReference>
<dbReference type="AlphaFoldDB" id="A0A7T7L2V8"/>
<evidence type="ECO:0000256" key="1">
    <source>
        <dbReference type="ARBA" id="ARBA00006787"/>
    </source>
</evidence>
<accession>A0A7T7L2V8</accession>
<dbReference type="Pfam" id="PF03055">
    <property type="entry name" value="RPE65"/>
    <property type="match status" value="1"/>
</dbReference>
<comment type="similarity">
    <text evidence="1 6">Belongs to the carotenoid oxygenase family.</text>
</comment>
<dbReference type="KEGG" id="slf:JEQ17_42415"/>
<keyword evidence="2 5" id="KW-0479">Metal-binding</keyword>
<feature type="binding site" evidence="5">
    <location>
        <position position="152"/>
    </location>
    <ligand>
        <name>Fe cation</name>
        <dbReference type="ChEBI" id="CHEBI:24875"/>
        <note>catalytic</note>
    </ligand>
</feature>
<name>A0A7T7L2V8_9ACTN</name>
<keyword evidence="6" id="KW-0223">Dioxygenase</keyword>
<evidence type="ECO:0000313" key="7">
    <source>
        <dbReference type="EMBL" id="QQM45415.1"/>
    </source>
</evidence>
<sequence>MTDRTALPLYLRGRFAPVPEEHSTADLTVRGSLPTDLDGRYLRNGPNPMPGQDNGHWFTGHGMLHGIRLRGGRAEWYRNRWIRTRKLEGHPFIRGNATIDLTVTPANTHVIRHADTVLALCEVGLPYWVSPSLETVGPYDFGGRLTTAMTAHPKEDPVTGELHLFGTGCAPPHLTYHRVTAEGMLLDSRRIDVPGPTMMHDFAITEHHVLWMDLPVVFDPAFAGRGGMPYQWDEGYGARLGVMSRTPGSTDVRWYDVDPCYVFHVGNAYEDPRGRIVLDAVRYDHAGFRDAWTDLGGPAGPGGPAGAMEPGRSQSLAVLHRWTLDPATGHVTESQLDDRAAEFPTHNQTLTGRPNRYLYTVSGHGIAKHDLTRHTSHAYETPGSRHAGEAVFVPAADGGGEDEGWLLSLVSNDDGLAGELLVLDATDLSVQAVVELPYPVPVGFHGSWLPDLEILPKSHPAHSAEWEKWDPVAQAPHGS</sequence>
<dbReference type="InterPro" id="IPR004294">
    <property type="entry name" value="Carotenoid_Oase"/>
</dbReference>
<evidence type="ECO:0000256" key="4">
    <source>
        <dbReference type="ARBA" id="ARBA00023004"/>
    </source>
</evidence>
<dbReference type="GO" id="GO:0046872">
    <property type="term" value="F:metal ion binding"/>
    <property type="evidence" value="ECO:0007669"/>
    <property type="project" value="UniProtKB-KW"/>
</dbReference>
<dbReference type="GO" id="GO:0010436">
    <property type="term" value="F:carotenoid dioxygenase activity"/>
    <property type="evidence" value="ECO:0007669"/>
    <property type="project" value="TreeGrafter"/>
</dbReference>
<evidence type="ECO:0000313" key="8">
    <source>
        <dbReference type="Proteomes" id="UP000595636"/>
    </source>
</evidence>
<dbReference type="PANTHER" id="PTHR10543:SF89">
    <property type="entry name" value="CAROTENOID 9,10(9',10')-CLEAVAGE DIOXYGENASE 1"/>
    <property type="match status" value="1"/>
</dbReference>
<proteinExistence type="inferred from homology"/>
<feature type="binding site" evidence="5">
    <location>
        <position position="445"/>
    </location>
    <ligand>
        <name>Fe cation</name>
        <dbReference type="ChEBI" id="CHEBI:24875"/>
        <note>catalytic</note>
    </ligand>
</feature>
<keyword evidence="3 6" id="KW-0560">Oxidoreductase</keyword>
<evidence type="ECO:0000256" key="3">
    <source>
        <dbReference type="ARBA" id="ARBA00023002"/>
    </source>
</evidence>
<gene>
    <name evidence="7" type="ORF">JEQ17_42415</name>
</gene>